<evidence type="ECO:0000256" key="6">
    <source>
        <dbReference type="ARBA" id="ARBA00022989"/>
    </source>
</evidence>
<feature type="region of interest" description="Disordered" evidence="14">
    <location>
        <begin position="27"/>
        <end position="55"/>
    </location>
</feature>
<dbReference type="PROSITE" id="PS50088">
    <property type="entry name" value="ANK_REPEAT"/>
    <property type="match status" value="11"/>
</dbReference>
<feature type="domain" description="Ion transport" evidence="16">
    <location>
        <begin position="739"/>
        <end position="980"/>
    </location>
</feature>
<feature type="repeat" description="ANK" evidence="12">
    <location>
        <begin position="294"/>
        <end position="316"/>
    </location>
</feature>
<evidence type="ECO:0000256" key="13">
    <source>
        <dbReference type="SAM" id="Coils"/>
    </source>
</evidence>
<feature type="repeat" description="ANK" evidence="12">
    <location>
        <begin position="329"/>
        <end position="355"/>
    </location>
</feature>
<dbReference type="PANTHER" id="PTHR47143">
    <property type="entry name" value="TRANSIENT RECEPTOR POTENTIAL CATION CHANNEL PROTEIN PAINLESS"/>
    <property type="match status" value="1"/>
</dbReference>
<feature type="repeat" description="ANK" evidence="12">
    <location>
        <begin position="363"/>
        <end position="395"/>
    </location>
</feature>
<dbReference type="SUPFAM" id="SSF48403">
    <property type="entry name" value="Ankyrin repeat"/>
    <property type="match status" value="2"/>
</dbReference>
<accession>A0ABN8QZ66</accession>
<dbReference type="InterPro" id="IPR005821">
    <property type="entry name" value="Ion_trans_dom"/>
</dbReference>
<sequence length="1106" mass="123779">MQSISSDSQTLNNGLRVESFFNTASENYETDTDSDSGAFTAAHRRRKSNNDDAHRLSTPEMIRHAFNIAVIKGRINLRFINRDHHGGLHKAVLNGKESDVENLISAGKDIDAHDEYGKTPLHCAVGAQKLDIVHCLLRYKPDVDAHDDRDDTPLHTATRTGNLDIVLALLREGRANPNAVGNSGCTPLHIAAHLDHVNNVSICKLLLQYNAKLLSRDHKAMTPIAHAALHGSYDVMVCLFDYSKAQVIPRDDILLHADNTDGTLLHLAVESGVAKVVELCLKEGAVSNSVKSSDGSTPIHLASSYGYMDILDLLMKAVAFIVDPPPDQDGMLPIHKAAQSNHAEVISYLLRQDVDQINTTDYEGRTPVMLAAQCNSYATAKVLLENNANVDVRDSENKTVLHYAIGSSDIVKEILKDVKANSLIRAKDRLGNTPLHYAACKGCVKDASIILMKYRAGATITNGAGETPLHIAARYGCMSVAKKVMDGRGKRTVNANDVYERTPLHLASQEGHDELVEFFLKKGAKIDSDVHGQTPLHYAALQGSKRSAELILASKPESLNVTDKIQNTALHMAAKGGHAEVLKYLLSKPEQLVSVNERNQNILDIAIEARQEAVALAIVEHKRWKEVLRTTTHGSHTQIQLLVQHMPEVAKKFLDRCIVEEGDPENEDYKVSYDLRFIQGMPDEKRKEKNAKESLSALHTMVKYQRLQCLTHTLCSVLMDIKWRKFGLICALLNQCVYILFVLLLMIMMKKQVDSKNQGSEPLIAICFRDSWIHATVSVFLIIACGYNLAKEVFQMFDEGLKYLCTLNNWLEVTLYVLTLVTLVRPRSEDISEMGICVFLVWIVLLQYISKFNYVGLYIVMITKTIKTVSKVMVILLILLAAFAFSLYVVVPKPVEPPNSTTDNTGNLRFKNIPSSFAATFFMMLDNLQYDNILLNYSGSVGNGLVLYILYFAYCFMMPIIFLNLLIGLAVGDIDTIRKTAALERYTSQVEHLSQLERAIPSFILSSVQVTEYVEYPNRPKNFKTKVVDILVKLLSPRQENDEKQEMAADLRETIERHDEQLREITSSLRKQNAILEELRDICIDKKRRPANDEPAEIPNTTEFYV</sequence>
<organism evidence="17 18">
    <name type="scientific">Porites lobata</name>
    <dbReference type="NCBI Taxonomy" id="104759"/>
    <lineage>
        <taxon>Eukaryota</taxon>
        <taxon>Metazoa</taxon>
        <taxon>Cnidaria</taxon>
        <taxon>Anthozoa</taxon>
        <taxon>Hexacorallia</taxon>
        <taxon>Scleractinia</taxon>
        <taxon>Fungiina</taxon>
        <taxon>Poritidae</taxon>
        <taxon>Porites</taxon>
    </lineage>
</organism>
<evidence type="ECO:0000256" key="14">
    <source>
        <dbReference type="SAM" id="MobiDB-lite"/>
    </source>
</evidence>
<keyword evidence="2" id="KW-0813">Transport</keyword>
<protein>
    <recommendedName>
        <fullName evidence="16">Ion transport domain-containing protein</fullName>
    </recommendedName>
</protein>
<keyword evidence="6 15" id="KW-1133">Transmembrane helix</keyword>
<dbReference type="Pfam" id="PF12796">
    <property type="entry name" value="Ank_2"/>
    <property type="match status" value="4"/>
</dbReference>
<feature type="repeat" description="ANK" evidence="12">
    <location>
        <begin position="565"/>
        <end position="597"/>
    </location>
</feature>
<feature type="repeat" description="ANK" evidence="12">
    <location>
        <begin position="183"/>
        <end position="218"/>
    </location>
</feature>
<evidence type="ECO:0000256" key="9">
    <source>
        <dbReference type="ARBA" id="ARBA00023136"/>
    </source>
</evidence>
<keyword evidence="7 12" id="KW-0040">ANK repeat</keyword>
<gene>
    <name evidence="17" type="ORF">PLOB_00012934</name>
</gene>
<dbReference type="Pfam" id="PF00520">
    <property type="entry name" value="Ion_trans"/>
    <property type="match status" value="1"/>
</dbReference>
<evidence type="ECO:0000256" key="11">
    <source>
        <dbReference type="ARBA" id="ARBA00023303"/>
    </source>
</evidence>
<dbReference type="PROSITE" id="PS50297">
    <property type="entry name" value="ANK_REP_REGION"/>
    <property type="match status" value="9"/>
</dbReference>
<feature type="coiled-coil region" evidence="13">
    <location>
        <begin position="1041"/>
        <end position="1068"/>
    </location>
</feature>
<evidence type="ECO:0000256" key="12">
    <source>
        <dbReference type="PROSITE-ProRule" id="PRU00023"/>
    </source>
</evidence>
<feature type="transmembrane region" description="Helical" evidence="15">
    <location>
        <begin position="836"/>
        <end position="860"/>
    </location>
</feature>
<feature type="repeat" description="ANK" evidence="12">
    <location>
        <begin position="499"/>
        <end position="531"/>
    </location>
</feature>
<evidence type="ECO:0000256" key="8">
    <source>
        <dbReference type="ARBA" id="ARBA00023065"/>
    </source>
</evidence>
<evidence type="ECO:0000256" key="3">
    <source>
        <dbReference type="ARBA" id="ARBA00022606"/>
    </source>
</evidence>
<keyword evidence="10" id="KW-0325">Glycoprotein</keyword>
<keyword evidence="8" id="KW-0406">Ion transport</keyword>
<dbReference type="InterPro" id="IPR002110">
    <property type="entry name" value="Ankyrin_rpt"/>
</dbReference>
<keyword evidence="9 15" id="KW-0472">Membrane</keyword>
<feature type="repeat" description="ANK" evidence="12">
    <location>
        <begin position="531"/>
        <end position="564"/>
    </location>
</feature>
<evidence type="ECO:0000256" key="5">
    <source>
        <dbReference type="ARBA" id="ARBA00022737"/>
    </source>
</evidence>
<evidence type="ECO:0000313" key="17">
    <source>
        <dbReference type="EMBL" id="CAH3172338.1"/>
    </source>
</evidence>
<keyword evidence="11" id="KW-0407">Ion channel</keyword>
<feature type="repeat" description="ANK" evidence="12">
    <location>
        <begin position="83"/>
        <end position="115"/>
    </location>
</feature>
<dbReference type="EMBL" id="CALNXK010000172">
    <property type="protein sequence ID" value="CAH3172338.1"/>
    <property type="molecule type" value="Genomic_DNA"/>
</dbReference>
<dbReference type="InterPro" id="IPR036770">
    <property type="entry name" value="Ankyrin_rpt-contain_sf"/>
</dbReference>
<dbReference type="Pfam" id="PF00023">
    <property type="entry name" value="Ank"/>
    <property type="match status" value="3"/>
</dbReference>
<feature type="repeat" description="ANK" evidence="12">
    <location>
        <begin position="116"/>
        <end position="148"/>
    </location>
</feature>
<proteinExistence type="predicted"/>
<keyword evidence="5" id="KW-0677">Repeat</keyword>
<name>A0ABN8QZ66_9CNID</name>
<evidence type="ECO:0000256" key="7">
    <source>
        <dbReference type="ARBA" id="ARBA00023043"/>
    </source>
</evidence>
<keyword evidence="3" id="KW-0716">Sensory transduction</keyword>
<evidence type="ECO:0000256" key="4">
    <source>
        <dbReference type="ARBA" id="ARBA00022692"/>
    </source>
</evidence>
<evidence type="ECO:0000259" key="16">
    <source>
        <dbReference type="Pfam" id="PF00520"/>
    </source>
</evidence>
<dbReference type="SMART" id="SM00248">
    <property type="entry name" value="ANK"/>
    <property type="match status" value="16"/>
</dbReference>
<keyword evidence="18" id="KW-1185">Reference proteome</keyword>
<evidence type="ECO:0000256" key="1">
    <source>
        <dbReference type="ARBA" id="ARBA00004141"/>
    </source>
</evidence>
<feature type="repeat" description="ANK" evidence="12">
    <location>
        <begin position="149"/>
        <end position="182"/>
    </location>
</feature>
<feature type="transmembrane region" description="Helical" evidence="15">
    <location>
        <begin position="726"/>
        <end position="749"/>
    </location>
</feature>
<dbReference type="PANTHER" id="PTHR47143:SF1">
    <property type="entry name" value="ION_TRANS DOMAIN-CONTAINING PROTEIN"/>
    <property type="match status" value="1"/>
</dbReference>
<evidence type="ECO:0000313" key="18">
    <source>
        <dbReference type="Proteomes" id="UP001159405"/>
    </source>
</evidence>
<keyword evidence="13" id="KW-0175">Coiled coil</keyword>
<dbReference type="Gene3D" id="1.25.40.20">
    <property type="entry name" value="Ankyrin repeat-containing domain"/>
    <property type="match status" value="4"/>
</dbReference>
<feature type="transmembrane region" description="Helical" evidence="15">
    <location>
        <begin position="872"/>
        <end position="891"/>
    </location>
</feature>
<feature type="transmembrane region" description="Helical" evidence="15">
    <location>
        <begin position="948"/>
        <end position="971"/>
    </location>
</feature>
<comment type="subcellular location">
    <subcellularLocation>
        <location evidence="1">Membrane</location>
        <topology evidence="1">Multi-pass membrane protein</topology>
    </subcellularLocation>
</comment>
<dbReference type="InterPro" id="IPR052076">
    <property type="entry name" value="TRP_cation_channel"/>
</dbReference>
<dbReference type="Proteomes" id="UP001159405">
    <property type="component" value="Unassembled WGS sequence"/>
</dbReference>
<evidence type="ECO:0000256" key="2">
    <source>
        <dbReference type="ARBA" id="ARBA00022448"/>
    </source>
</evidence>
<reference evidence="17 18" key="1">
    <citation type="submission" date="2022-05" db="EMBL/GenBank/DDBJ databases">
        <authorList>
            <consortium name="Genoscope - CEA"/>
            <person name="William W."/>
        </authorList>
    </citation>
    <scope>NUCLEOTIDE SEQUENCE [LARGE SCALE GENOMIC DNA]</scope>
</reference>
<comment type="caution">
    <text evidence="17">The sequence shown here is derived from an EMBL/GenBank/DDBJ whole genome shotgun (WGS) entry which is preliminary data.</text>
</comment>
<feature type="transmembrane region" description="Helical" evidence="15">
    <location>
        <begin position="770"/>
        <end position="789"/>
    </location>
</feature>
<evidence type="ECO:0000256" key="15">
    <source>
        <dbReference type="SAM" id="Phobius"/>
    </source>
</evidence>
<feature type="repeat" description="ANK" evidence="12">
    <location>
        <begin position="260"/>
        <end position="292"/>
    </location>
</feature>
<keyword evidence="4 15" id="KW-0812">Transmembrane</keyword>
<evidence type="ECO:0000256" key="10">
    <source>
        <dbReference type="ARBA" id="ARBA00023180"/>
    </source>
</evidence>